<proteinExistence type="predicted"/>
<dbReference type="Proteomes" id="UP000625711">
    <property type="component" value="Unassembled WGS sequence"/>
</dbReference>
<reference evidence="1" key="1">
    <citation type="submission" date="2020-08" db="EMBL/GenBank/DDBJ databases">
        <title>Genome sequencing and assembly of the red palm weevil Rhynchophorus ferrugineus.</title>
        <authorList>
            <person name="Dias G.B."/>
            <person name="Bergman C.M."/>
            <person name="Manee M."/>
        </authorList>
    </citation>
    <scope>NUCLEOTIDE SEQUENCE</scope>
    <source>
        <strain evidence="1">AA-2017</strain>
        <tissue evidence="1">Whole larva</tissue>
    </source>
</reference>
<dbReference type="AlphaFoldDB" id="A0A834IX91"/>
<evidence type="ECO:0000313" key="2">
    <source>
        <dbReference type="Proteomes" id="UP000625711"/>
    </source>
</evidence>
<gene>
    <name evidence="1" type="ORF">GWI33_000148</name>
</gene>
<comment type="caution">
    <text evidence="1">The sequence shown here is derived from an EMBL/GenBank/DDBJ whole genome shotgun (WGS) entry which is preliminary data.</text>
</comment>
<protein>
    <submittedName>
        <fullName evidence="1">Uncharacterized protein</fullName>
    </submittedName>
</protein>
<evidence type="ECO:0000313" key="1">
    <source>
        <dbReference type="EMBL" id="KAF7288095.1"/>
    </source>
</evidence>
<keyword evidence="2" id="KW-1185">Reference proteome</keyword>
<dbReference type="EMBL" id="JAACXV010000001">
    <property type="protein sequence ID" value="KAF7288095.1"/>
    <property type="molecule type" value="Genomic_DNA"/>
</dbReference>
<organism evidence="1 2">
    <name type="scientific">Rhynchophorus ferrugineus</name>
    <name type="common">Red palm weevil</name>
    <name type="synonym">Curculio ferrugineus</name>
    <dbReference type="NCBI Taxonomy" id="354439"/>
    <lineage>
        <taxon>Eukaryota</taxon>
        <taxon>Metazoa</taxon>
        <taxon>Ecdysozoa</taxon>
        <taxon>Arthropoda</taxon>
        <taxon>Hexapoda</taxon>
        <taxon>Insecta</taxon>
        <taxon>Pterygota</taxon>
        <taxon>Neoptera</taxon>
        <taxon>Endopterygota</taxon>
        <taxon>Coleoptera</taxon>
        <taxon>Polyphaga</taxon>
        <taxon>Cucujiformia</taxon>
        <taxon>Curculionidae</taxon>
        <taxon>Dryophthorinae</taxon>
        <taxon>Rhynchophorus</taxon>
    </lineage>
</organism>
<accession>A0A834IX91</accession>
<sequence length="105" mass="11650">MDDVVQITVYKTVNVYEAVKRFKETDMNHAMTRESQPITESVVVFLLGGATGAQDGDLHASPGCHAVPRISRSRRSKPCEPLMPPPFAYGDVVDDGFLSRDLWAR</sequence>
<name>A0A834IX91_RHYFE</name>